<dbReference type="AlphaFoldDB" id="D9SCY4"/>
<feature type="transmembrane region" description="Helical" evidence="1">
    <location>
        <begin position="74"/>
        <end position="95"/>
    </location>
</feature>
<accession>D9SCY4</accession>
<dbReference type="KEGG" id="gca:Galf_0632"/>
<dbReference type="eggNOG" id="ENOG50332DJ">
    <property type="taxonomic scope" value="Bacteria"/>
</dbReference>
<dbReference type="EMBL" id="CP002159">
    <property type="protein sequence ID" value="ADL54673.1"/>
    <property type="molecule type" value="Genomic_DNA"/>
</dbReference>
<dbReference type="HOGENOM" id="CLU_164829_0_0_4"/>
<keyword evidence="1" id="KW-1133">Transmembrane helix</keyword>
<name>D9SCY4_GALCS</name>
<feature type="transmembrane region" description="Helical" evidence="1">
    <location>
        <begin position="44"/>
        <end position="62"/>
    </location>
</feature>
<proteinExistence type="predicted"/>
<reference evidence="2 3" key="1">
    <citation type="submission" date="2010-08" db="EMBL/GenBank/DDBJ databases">
        <title>Complete sequence of Gallionella capsiferriformans ES-2.</title>
        <authorList>
            <consortium name="US DOE Joint Genome Institute"/>
            <person name="Lucas S."/>
            <person name="Copeland A."/>
            <person name="Lapidus A."/>
            <person name="Cheng J.-F."/>
            <person name="Bruce D."/>
            <person name="Goodwin L."/>
            <person name="Pitluck S."/>
            <person name="Chertkov O."/>
            <person name="Davenport K.W."/>
            <person name="Detter J.C."/>
            <person name="Han C."/>
            <person name="Tapia R."/>
            <person name="Land M."/>
            <person name="Hauser L."/>
            <person name="Chang Y.-J."/>
            <person name="Jeffries C."/>
            <person name="Kyrpides N."/>
            <person name="Ivanova N."/>
            <person name="Mikhailova N."/>
            <person name="Shelobolina E.S."/>
            <person name="Picardal F."/>
            <person name="Roden E."/>
            <person name="Emerson D."/>
            <person name="Woyke T."/>
        </authorList>
    </citation>
    <scope>NUCLEOTIDE SEQUENCE [LARGE SCALE GENOMIC DNA]</scope>
    <source>
        <strain evidence="2 3">ES-2</strain>
    </source>
</reference>
<keyword evidence="1" id="KW-0472">Membrane</keyword>
<keyword evidence="3" id="KW-1185">Reference proteome</keyword>
<dbReference type="STRING" id="395494.Galf_0632"/>
<dbReference type="RefSeq" id="WP_013292615.1">
    <property type="nucleotide sequence ID" value="NC_014394.1"/>
</dbReference>
<protein>
    <submittedName>
        <fullName evidence="2">Uncharacterized protein</fullName>
    </submittedName>
</protein>
<dbReference type="OrthoDB" id="582913at2"/>
<organism evidence="2 3">
    <name type="scientific">Gallionella capsiferriformans (strain ES-2)</name>
    <name type="common">Gallionella ferruginea capsiferriformans (strain ES-2)</name>
    <dbReference type="NCBI Taxonomy" id="395494"/>
    <lineage>
        <taxon>Bacteria</taxon>
        <taxon>Pseudomonadati</taxon>
        <taxon>Pseudomonadota</taxon>
        <taxon>Betaproteobacteria</taxon>
        <taxon>Nitrosomonadales</taxon>
        <taxon>Gallionellaceae</taxon>
        <taxon>Gallionella</taxon>
    </lineage>
</organism>
<gene>
    <name evidence="2" type="ordered locus">Galf_0632</name>
</gene>
<feature type="transmembrane region" description="Helical" evidence="1">
    <location>
        <begin position="12"/>
        <end position="32"/>
    </location>
</feature>
<sequence length="98" mass="10594">MSERNDLSQHILPTSAQLVGVCLTVISLVKVLHLGQAGSLLDKFLAIDALIFTISTALSYASMRGVKSASFEKYADQFFMLGLLELGVCAVLLSFEII</sequence>
<evidence type="ECO:0000313" key="3">
    <source>
        <dbReference type="Proteomes" id="UP000001235"/>
    </source>
</evidence>
<evidence type="ECO:0000256" key="1">
    <source>
        <dbReference type="SAM" id="Phobius"/>
    </source>
</evidence>
<evidence type="ECO:0000313" key="2">
    <source>
        <dbReference type="EMBL" id="ADL54673.1"/>
    </source>
</evidence>
<dbReference type="Proteomes" id="UP000001235">
    <property type="component" value="Chromosome"/>
</dbReference>
<keyword evidence="1" id="KW-0812">Transmembrane</keyword>